<dbReference type="Gene3D" id="3.40.50.300">
    <property type="entry name" value="P-loop containing nucleotide triphosphate hydrolases"/>
    <property type="match status" value="1"/>
</dbReference>
<dbReference type="SUPFAM" id="SSF52540">
    <property type="entry name" value="P-loop containing nucleoside triphosphate hydrolases"/>
    <property type="match status" value="1"/>
</dbReference>
<evidence type="ECO:0000259" key="2">
    <source>
        <dbReference type="PROSITE" id="PS00662"/>
    </source>
</evidence>
<dbReference type="PANTHER" id="PTHR30486:SF12">
    <property type="entry name" value="TYPE IV PILUS ATPASE PILU"/>
    <property type="match status" value="1"/>
</dbReference>
<dbReference type="Proteomes" id="UP000092607">
    <property type="component" value="Unassembled WGS sequence"/>
</dbReference>
<dbReference type="InterPro" id="IPR001482">
    <property type="entry name" value="T2SS/T4SS_dom"/>
</dbReference>
<evidence type="ECO:0000313" key="3">
    <source>
        <dbReference type="EMBL" id="OBX64240.1"/>
    </source>
</evidence>
<evidence type="ECO:0000313" key="4">
    <source>
        <dbReference type="Proteomes" id="UP000092607"/>
    </source>
</evidence>
<organism evidence="3 4">
    <name type="scientific">Moraxella lacunata</name>
    <dbReference type="NCBI Taxonomy" id="477"/>
    <lineage>
        <taxon>Bacteria</taxon>
        <taxon>Pseudomonadati</taxon>
        <taxon>Pseudomonadota</taxon>
        <taxon>Gammaproteobacteria</taxon>
        <taxon>Moraxellales</taxon>
        <taxon>Moraxellaceae</taxon>
        <taxon>Moraxella</taxon>
    </lineage>
</organism>
<dbReference type="InterPro" id="IPR006321">
    <property type="entry name" value="PilT/PilU"/>
</dbReference>
<dbReference type="InterPro" id="IPR050921">
    <property type="entry name" value="T4SS_GSP_E_ATPase"/>
</dbReference>
<dbReference type="PANTHER" id="PTHR30486">
    <property type="entry name" value="TWITCHING MOTILITY PROTEIN PILT"/>
    <property type="match status" value="1"/>
</dbReference>
<dbReference type="InterPro" id="IPR027417">
    <property type="entry name" value="P-loop_NTPase"/>
</dbReference>
<dbReference type="NCBIfam" id="TIGR01420">
    <property type="entry name" value="pilT_fam"/>
    <property type="match status" value="1"/>
</dbReference>
<dbReference type="PROSITE" id="PS00662">
    <property type="entry name" value="T2SP_E"/>
    <property type="match status" value="1"/>
</dbReference>
<dbReference type="EMBL" id="LZMS01000044">
    <property type="protein sequence ID" value="OBX64240.1"/>
    <property type="molecule type" value="Genomic_DNA"/>
</dbReference>
<name>A0A1B8Q465_MORLA</name>
<protein>
    <submittedName>
        <fullName evidence="3">Type IV pili twitching motility protein PilT</fullName>
    </submittedName>
</protein>
<dbReference type="RefSeq" id="WP_065256545.1">
    <property type="nucleotide sequence ID" value="NZ_JARDJM010000023.1"/>
</dbReference>
<accession>A0A1B8Q465</accession>
<feature type="domain" description="Bacterial type II secretion system protein E" evidence="2">
    <location>
        <begin position="216"/>
        <end position="230"/>
    </location>
</feature>
<sequence>MTTHHISEESLIAFAEETLNEAKGIMYNMLAKVVEIGASDLFITADFPPSVKHQGLMKPLGKQVLSADKTKLFAYSIMNDYQRDEFEREMECNFAINVPNVSRFRVNVFIQQQQVGMVIRTIAAEIPNFEKLRLPQKLKDVILEKRGLVLVVGGTGSGKSTSLAAMIDYRNENSAGHIITVEDPVEYVHKHKKSMITHREVGVDTHSWHHALKNTLRQAPDVILIGEIRDTETMEHAIAFAETGHLCLGTLHANNANQTLDRIINFFPEERRQQLLMDLSSNMKAIISQRLIRTEDGQGRRAAVEIMLNTPLVADLILKSEMHELKAIMTKSRELGMQTFDQALFDLYDEGAISYDEAIRNADSPNELRLQIKLKGTRRDGEQEVASALSLHADESDDD</sequence>
<reference evidence="3 4" key="1">
    <citation type="submission" date="2016-06" db="EMBL/GenBank/DDBJ databases">
        <title>Draft genome of Moraxella lacunata CCUG 57757A.</title>
        <authorList>
            <person name="Salva-Serra F."/>
            <person name="Engstrom-Jakobsson H."/>
            <person name="Thorell K."/>
            <person name="Gonzales-Siles L."/>
            <person name="Karlsson R."/>
            <person name="Boulund F."/>
            <person name="Engstrand L."/>
            <person name="Kristiansson E."/>
            <person name="Moore E."/>
        </authorList>
    </citation>
    <scope>NUCLEOTIDE SEQUENCE [LARGE SCALE GENOMIC DNA]</scope>
    <source>
        <strain evidence="3 4">CCUG 57757A</strain>
    </source>
</reference>
<dbReference type="AlphaFoldDB" id="A0A1B8Q465"/>
<dbReference type="Gene3D" id="3.30.450.90">
    <property type="match status" value="1"/>
</dbReference>
<dbReference type="CDD" id="cd01131">
    <property type="entry name" value="PilT"/>
    <property type="match status" value="1"/>
</dbReference>
<dbReference type="GO" id="GO:0005524">
    <property type="term" value="F:ATP binding"/>
    <property type="evidence" value="ECO:0007669"/>
    <property type="project" value="InterPro"/>
</dbReference>
<comment type="similarity">
    <text evidence="1">Belongs to the GSP E family.</text>
</comment>
<gene>
    <name evidence="3" type="ORF">A9309_04970</name>
</gene>
<dbReference type="GO" id="GO:0016887">
    <property type="term" value="F:ATP hydrolysis activity"/>
    <property type="evidence" value="ECO:0007669"/>
    <property type="project" value="InterPro"/>
</dbReference>
<proteinExistence type="inferred from homology"/>
<comment type="caution">
    <text evidence="3">The sequence shown here is derived from an EMBL/GenBank/DDBJ whole genome shotgun (WGS) entry which is preliminary data.</text>
</comment>
<evidence type="ECO:0000256" key="1">
    <source>
        <dbReference type="ARBA" id="ARBA00006611"/>
    </source>
</evidence>
<dbReference type="OrthoDB" id="9804785at2"/>
<dbReference type="Pfam" id="PF00437">
    <property type="entry name" value="T2SSE"/>
    <property type="match status" value="1"/>
</dbReference>